<keyword evidence="3" id="KW-1185">Reference proteome</keyword>
<sequence length="74" mass="8192">MVLMVFMERRGITELRYLLLPGFCGGLSTFSAVTYEAVAPGEAGLAFLFFNLFSSLFVVVLALKLARKYIKVHG</sequence>
<evidence type="ECO:0000313" key="2">
    <source>
        <dbReference type="EMBL" id="ASY16542.1"/>
    </source>
</evidence>
<gene>
    <name evidence="2" type="ORF">A1sIA56_06625</name>
</gene>
<protein>
    <submittedName>
        <fullName evidence="2">CrcB-like protein</fullName>
    </submittedName>
</protein>
<feature type="transmembrane region" description="Helical" evidence="1">
    <location>
        <begin position="44"/>
        <end position="63"/>
    </location>
</feature>
<evidence type="ECO:0000313" key="3">
    <source>
        <dbReference type="Proteomes" id="UP000217215"/>
    </source>
</evidence>
<dbReference type="EMBL" id="CP016773">
    <property type="protein sequence ID" value="ASY16542.1"/>
    <property type="molecule type" value="Genomic_DNA"/>
</dbReference>
<proteinExistence type="predicted"/>
<dbReference type="KEGG" id="psuf:A1sIA56_06625"/>
<keyword evidence="1" id="KW-0812">Transmembrane</keyword>
<keyword evidence="1" id="KW-0472">Membrane</keyword>
<accession>A0A249KIB6</accession>
<feature type="transmembrane region" description="Helical" evidence="1">
    <location>
        <begin position="17"/>
        <end position="38"/>
    </location>
</feature>
<name>A0A249KIB6_9ACTN</name>
<organism evidence="2 3">
    <name type="scientific">Candidatus Planktophila sulfonica</name>
    <dbReference type="NCBI Taxonomy" id="1884904"/>
    <lineage>
        <taxon>Bacteria</taxon>
        <taxon>Bacillati</taxon>
        <taxon>Actinomycetota</taxon>
        <taxon>Actinomycetes</taxon>
        <taxon>Candidatus Nanopelagicales</taxon>
        <taxon>Candidatus Nanopelagicaceae</taxon>
        <taxon>Candidatus Planktophila</taxon>
    </lineage>
</organism>
<evidence type="ECO:0000256" key="1">
    <source>
        <dbReference type="SAM" id="Phobius"/>
    </source>
</evidence>
<reference evidence="2 3" key="1">
    <citation type="submission" date="2016-07" db="EMBL/GenBank/DDBJ databases">
        <title>High microdiversification within the ubiquitous acI lineage of Actinobacteria.</title>
        <authorList>
            <person name="Neuenschwander S.M."/>
            <person name="Salcher M."/>
            <person name="Ghai R."/>
            <person name="Pernthaler J."/>
        </authorList>
    </citation>
    <scope>NUCLEOTIDE SEQUENCE [LARGE SCALE GENOMIC DNA]</scope>
    <source>
        <strain evidence="2">MMS-IA-56</strain>
    </source>
</reference>
<dbReference type="AlphaFoldDB" id="A0A249KIB6"/>
<keyword evidence="1" id="KW-1133">Transmembrane helix</keyword>
<dbReference type="Proteomes" id="UP000217215">
    <property type="component" value="Chromosome"/>
</dbReference>